<dbReference type="PANTHER" id="PTHR43739:SF5">
    <property type="entry name" value="EXO-ALPHA-SIALIDASE"/>
    <property type="match status" value="1"/>
</dbReference>
<dbReference type="PANTHER" id="PTHR43739">
    <property type="entry name" value="XYLOGLUCANASE (EUROFUNG)"/>
    <property type="match status" value="1"/>
</dbReference>
<sequence length="369" mass="39990">MHTLLAGSRKGLFVIRGEGARWDIQSHHFAGDPVSQVLADPRDGAWYAALRMGHFGVKLRKSQDQGASWQEIAAPAFPVKPEQGPWADDPTPWNVDLIWTLAAGGTDQPGTLWAGCMPAGLFKSEDGGASWTLNTALWEEPRRKGWFGGGYDHPGIHSVLVDPRDARHLTVAVSSGGVWQTRDGGATWALTAGGMRADYMPEEGAYDENIQDVHRLVQCPAQPDVLWVQHHCGIYRSSDGAKTWQAIAAPKPSGFGFAVACDPHNPQRAWFVPAQADSVRVPVDGRMVVTRTDDGGASFQVLAEGLPQRQAYHLVYRHALDVTNDGQTLAMASTTGGLWLSANAGEAWHCLSRDLPPLAALQFVETPHA</sequence>
<proteinExistence type="predicted"/>
<dbReference type="InterPro" id="IPR015943">
    <property type="entry name" value="WD40/YVTN_repeat-like_dom_sf"/>
</dbReference>
<comment type="caution">
    <text evidence="1">The sequence shown here is derived from an EMBL/GenBank/DDBJ whole genome shotgun (WGS) entry which is preliminary data.</text>
</comment>
<dbReference type="InterPro" id="IPR052025">
    <property type="entry name" value="Xyloglucanase_GH74"/>
</dbReference>
<dbReference type="RefSeq" id="WP_068832577.1">
    <property type="nucleotide sequence ID" value="NZ_JBHSMX010000065.1"/>
</dbReference>
<organism evidence="1 2">
    <name type="scientific">Polaromonas jejuensis</name>
    <dbReference type="NCBI Taxonomy" id="457502"/>
    <lineage>
        <taxon>Bacteria</taxon>
        <taxon>Pseudomonadati</taxon>
        <taxon>Pseudomonadota</taxon>
        <taxon>Betaproteobacteria</taxon>
        <taxon>Burkholderiales</taxon>
        <taxon>Comamonadaceae</taxon>
        <taxon>Polaromonas</taxon>
    </lineage>
</organism>
<evidence type="ECO:0000313" key="2">
    <source>
        <dbReference type="Proteomes" id="UP001596084"/>
    </source>
</evidence>
<dbReference type="SUPFAM" id="SSF110296">
    <property type="entry name" value="Oligoxyloglucan reducing end-specific cellobiohydrolase"/>
    <property type="match status" value="1"/>
</dbReference>
<reference evidence="2" key="1">
    <citation type="journal article" date="2019" name="Int. J. Syst. Evol. Microbiol.">
        <title>The Global Catalogue of Microorganisms (GCM) 10K type strain sequencing project: providing services to taxonomists for standard genome sequencing and annotation.</title>
        <authorList>
            <consortium name="The Broad Institute Genomics Platform"/>
            <consortium name="The Broad Institute Genome Sequencing Center for Infectious Disease"/>
            <person name="Wu L."/>
            <person name="Ma J."/>
        </authorList>
    </citation>
    <scope>NUCLEOTIDE SEQUENCE [LARGE SCALE GENOMIC DNA]</scope>
    <source>
        <strain evidence="2">CGMCC 4.7277</strain>
    </source>
</reference>
<dbReference type="Gene3D" id="2.130.10.10">
    <property type="entry name" value="YVTN repeat-like/Quinoprotein amine dehydrogenase"/>
    <property type="match status" value="1"/>
</dbReference>
<keyword evidence="2" id="KW-1185">Reference proteome</keyword>
<accession>A0ABW0QG80</accession>
<protein>
    <submittedName>
        <fullName evidence="1">Exo-alpha-sialidase</fullName>
    </submittedName>
</protein>
<evidence type="ECO:0000313" key="1">
    <source>
        <dbReference type="EMBL" id="MFC5523625.1"/>
    </source>
</evidence>
<dbReference type="Proteomes" id="UP001596084">
    <property type="component" value="Unassembled WGS sequence"/>
</dbReference>
<gene>
    <name evidence="1" type="ORF">ACFPP7_22295</name>
</gene>
<name>A0ABW0QG80_9BURK</name>
<dbReference type="CDD" id="cd15482">
    <property type="entry name" value="Sialidase_non-viral"/>
    <property type="match status" value="1"/>
</dbReference>
<dbReference type="EMBL" id="JBHSMX010000065">
    <property type="protein sequence ID" value="MFC5523625.1"/>
    <property type="molecule type" value="Genomic_DNA"/>
</dbReference>